<proteinExistence type="predicted"/>
<dbReference type="PANTHER" id="PTHR43755">
    <property type="match status" value="1"/>
</dbReference>
<keyword evidence="3" id="KW-1185">Reference proteome</keyword>
<dbReference type="GO" id="GO:0016491">
    <property type="term" value="F:oxidoreductase activity"/>
    <property type="evidence" value="ECO:0007669"/>
    <property type="project" value="InterPro"/>
</dbReference>
<dbReference type="AlphaFoldDB" id="A0A1I5LMU9"/>
<gene>
    <name evidence="2" type="ORF">SAMN05216234_10397</name>
</gene>
<dbReference type="PRINTS" id="PR00368">
    <property type="entry name" value="FADPNR"/>
</dbReference>
<dbReference type="SUPFAM" id="SSF51905">
    <property type="entry name" value="FAD/NAD(P)-binding domain"/>
    <property type="match status" value="1"/>
</dbReference>
<reference evidence="2 3" key="1">
    <citation type="submission" date="2016-10" db="EMBL/GenBank/DDBJ databases">
        <authorList>
            <person name="de Groot N.N."/>
        </authorList>
    </citation>
    <scope>NUCLEOTIDE SEQUENCE [LARGE SCALE GENOMIC DNA]</scope>
    <source>
        <strain evidence="2 3">EP1-55-1</strain>
    </source>
</reference>
<protein>
    <submittedName>
        <fullName evidence="2">Sulfide-quinone oxidoreductase</fullName>
    </submittedName>
</protein>
<dbReference type="Pfam" id="PF07992">
    <property type="entry name" value="Pyr_redox_2"/>
    <property type="match status" value="1"/>
</dbReference>
<dbReference type="STRING" id="223786.SAMN05216234_10397"/>
<evidence type="ECO:0000313" key="3">
    <source>
        <dbReference type="Proteomes" id="UP000199227"/>
    </source>
</evidence>
<sequence length="396" mass="44493">MEMKSVLVLGGGFAGLEAAIFLRKKGFKVTMISNRDYFYIYPTSIWIPTGEAEFEDICVPLKELSDVHGFELIVDEVKEIYSKERRVVCANGEYGCEYLVIAIGSGKMKHEGSEHFLSICGEPKEAIKIKERIDELIKKGGGKIAMGFGGNPKDPSNVRGGPAFEVLFNVHNHLKKLGIRDKFELTFFAPMEKPGARLGEQALKMMDIFFKRLDIKRHFGKKIKRFESDGIIFEDDSKLESDFTMFIPAGNGHPVFKNSDLPLNEAGLIKINDYCEVIHDYDESPEFYNVFAIGDSVALDGPDWRAKQGHVAEVMARNVAFNIDAISKGSEERKGYMSHINILCVMDSGDGAAFVYRNDKGGKMIPMPVVGHWIKKAWGWYCRNSKLEKIPRIPGL</sequence>
<feature type="domain" description="FAD/NAD(P)-binding" evidence="1">
    <location>
        <begin position="5"/>
        <end position="303"/>
    </location>
</feature>
<name>A0A1I5LMU9_9BACT</name>
<dbReference type="EMBL" id="FOXB01000003">
    <property type="protein sequence ID" value="SFO98565.1"/>
    <property type="molecule type" value="Genomic_DNA"/>
</dbReference>
<dbReference type="Proteomes" id="UP000199227">
    <property type="component" value="Unassembled WGS sequence"/>
</dbReference>
<dbReference type="PANTHER" id="PTHR43755:SF1">
    <property type="entry name" value="FAD-DEPENDENT PYRIDINE NUCLEOTIDE-DISULPHIDE OXIDOREDUCTASE"/>
    <property type="match status" value="1"/>
</dbReference>
<accession>A0A1I5LMU9</accession>
<evidence type="ECO:0000259" key="1">
    <source>
        <dbReference type="Pfam" id="PF07992"/>
    </source>
</evidence>
<dbReference type="InterPro" id="IPR052541">
    <property type="entry name" value="SQRD"/>
</dbReference>
<dbReference type="Gene3D" id="3.50.50.100">
    <property type="match status" value="1"/>
</dbReference>
<organism evidence="2 3">
    <name type="scientific">Hydrogenimonas thermophila</name>
    <dbReference type="NCBI Taxonomy" id="223786"/>
    <lineage>
        <taxon>Bacteria</taxon>
        <taxon>Pseudomonadati</taxon>
        <taxon>Campylobacterota</taxon>
        <taxon>Epsilonproteobacteria</taxon>
        <taxon>Campylobacterales</taxon>
        <taxon>Hydrogenimonadaceae</taxon>
        <taxon>Hydrogenimonas</taxon>
    </lineage>
</organism>
<evidence type="ECO:0000313" key="2">
    <source>
        <dbReference type="EMBL" id="SFO98565.1"/>
    </source>
</evidence>
<dbReference type="InterPro" id="IPR036188">
    <property type="entry name" value="FAD/NAD-bd_sf"/>
</dbReference>
<dbReference type="InterPro" id="IPR023753">
    <property type="entry name" value="FAD/NAD-binding_dom"/>
</dbReference>